<feature type="region of interest" description="Disordered" evidence="1">
    <location>
        <begin position="300"/>
        <end position="339"/>
    </location>
</feature>
<gene>
    <name evidence="3" type="ORF">GA0070560_106192</name>
</gene>
<evidence type="ECO:0000259" key="2">
    <source>
        <dbReference type="Pfam" id="PF07179"/>
    </source>
</evidence>
<reference evidence="4" key="1">
    <citation type="submission" date="2016-06" db="EMBL/GenBank/DDBJ databases">
        <authorList>
            <person name="Varghese N."/>
        </authorList>
    </citation>
    <scope>NUCLEOTIDE SEQUENCE [LARGE SCALE GENOMIC DNA]</scope>
    <source>
        <strain evidence="4">DSM 43171</strain>
    </source>
</reference>
<organism evidence="3 4">
    <name type="scientific">Micromonospora halophytica</name>
    <dbReference type="NCBI Taxonomy" id="47864"/>
    <lineage>
        <taxon>Bacteria</taxon>
        <taxon>Bacillati</taxon>
        <taxon>Actinomycetota</taxon>
        <taxon>Actinomycetes</taxon>
        <taxon>Micromonosporales</taxon>
        <taxon>Micromonosporaceae</taxon>
        <taxon>Micromonospora</taxon>
    </lineage>
</organism>
<proteinExistence type="predicted"/>
<dbReference type="Proteomes" id="UP000199408">
    <property type="component" value="Unassembled WGS sequence"/>
</dbReference>
<accession>A0A1C5HX28</accession>
<dbReference type="AlphaFoldDB" id="A0A1C5HX28"/>
<dbReference type="RefSeq" id="WP_091294785.1">
    <property type="nucleotide sequence ID" value="NZ_FMDN01000006.1"/>
</dbReference>
<protein>
    <submittedName>
        <fullName evidence="3">SseB protein N-terminal domain-containing protein</fullName>
    </submittedName>
</protein>
<dbReference type="EMBL" id="FMDN01000006">
    <property type="protein sequence ID" value="SCG50560.1"/>
    <property type="molecule type" value="Genomic_DNA"/>
</dbReference>
<evidence type="ECO:0000256" key="1">
    <source>
        <dbReference type="SAM" id="MobiDB-lite"/>
    </source>
</evidence>
<evidence type="ECO:0000313" key="3">
    <source>
        <dbReference type="EMBL" id="SCG50560.1"/>
    </source>
</evidence>
<name>A0A1C5HX28_9ACTN</name>
<dbReference type="InterPro" id="IPR009839">
    <property type="entry name" value="SseB_N"/>
</dbReference>
<dbReference type="STRING" id="47864.GA0070560_106192"/>
<dbReference type="OrthoDB" id="3288975at2"/>
<dbReference type="Pfam" id="PF07179">
    <property type="entry name" value="SseB"/>
    <property type="match status" value="1"/>
</dbReference>
<feature type="compositionally biased region" description="Low complexity" evidence="1">
    <location>
        <begin position="304"/>
        <end position="339"/>
    </location>
</feature>
<keyword evidence="4" id="KW-1185">Reference proteome</keyword>
<feature type="compositionally biased region" description="Low complexity" evidence="1">
    <location>
        <begin position="161"/>
        <end position="171"/>
    </location>
</feature>
<feature type="domain" description="SseB protein N-terminal" evidence="2">
    <location>
        <begin position="178"/>
        <end position="284"/>
    </location>
</feature>
<sequence length="339" mass="33824">MTSPGWPQIVARLHDSLVRCDRDTDLELAVGTRRLHLAVRRATVRGICPPHDARQLADLGWHATPDGSAFWYETPRTPEALRWWSGFACRTAAAVLTTDPAALACRVLPAGEPITDPVAATPVADPPPGHGGTSPADAVPPGGGADRTAGGRHRADDDPGPDAGSPAGREATADATGLLAEAAARHDLPGYLGVLLTGGVCVPLAGEPTPDREFPWTVVLGAGGEPLLPVFTSPDTLTAFAGAGVPFVAAPAADLLADWPDRGWGLSVDPGAPHGLTLSAPALSALLAANDVAGLVAPDGARTAPSPAGVGSAPDPAGAAPGPAGLGAAPPGPSADGGR</sequence>
<evidence type="ECO:0000313" key="4">
    <source>
        <dbReference type="Proteomes" id="UP000199408"/>
    </source>
</evidence>
<feature type="region of interest" description="Disordered" evidence="1">
    <location>
        <begin position="116"/>
        <end position="171"/>
    </location>
</feature>